<evidence type="ECO:0000313" key="2">
    <source>
        <dbReference type="Proteomes" id="UP000789831"/>
    </source>
</evidence>
<dbReference type="AlphaFoldDB" id="A0A9N8W0C3"/>
<protein>
    <submittedName>
        <fullName evidence="1">7818_t:CDS:1</fullName>
    </submittedName>
</protein>
<accession>A0A9N8W0C3</accession>
<organism evidence="1 2">
    <name type="scientific">Ambispora gerdemannii</name>
    <dbReference type="NCBI Taxonomy" id="144530"/>
    <lineage>
        <taxon>Eukaryota</taxon>
        <taxon>Fungi</taxon>
        <taxon>Fungi incertae sedis</taxon>
        <taxon>Mucoromycota</taxon>
        <taxon>Glomeromycotina</taxon>
        <taxon>Glomeromycetes</taxon>
        <taxon>Archaeosporales</taxon>
        <taxon>Ambisporaceae</taxon>
        <taxon>Ambispora</taxon>
    </lineage>
</organism>
<dbReference type="OrthoDB" id="2414723at2759"/>
<dbReference type="EMBL" id="CAJVPL010000218">
    <property type="protein sequence ID" value="CAG8467421.1"/>
    <property type="molecule type" value="Genomic_DNA"/>
</dbReference>
<dbReference type="InterPro" id="IPR011333">
    <property type="entry name" value="SKP1/BTB/POZ_sf"/>
</dbReference>
<keyword evidence="2" id="KW-1185">Reference proteome</keyword>
<sequence>MSSIVTLNIGGILYNTTSDTLLKFETLANQALLEELLQEAEFYSIEKLVTEINSRLVSVQPDKKIYSWELNDYLEKGYHVVGFGIEPF</sequence>
<gene>
    <name evidence="1" type="ORF">AGERDE_LOCUS2564</name>
</gene>
<name>A0A9N8W0C3_9GLOM</name>
<dbReference type="SUPFAM" id="SSF54695">
    <property type="entry name" value="POZ domain"/>
    <property type="match status" value="1"/>
</dbReference>
<proteinExistence type="predicted"/>
<reference evidence="1" key="1">
    <citation type="submission" date="2021-06" db="EMBL/GenBank/DDBJ databases">
        <authorList>
            <person name="Kallberg Y."/>
            <person name="Tangrot J."/>
            <person name="Rosling A."/>
        </authorList>
    </citation>
    <scope>NUCLEOTIDE SEQUENCE</scope>
    <source>
        <strain evidence="1">MT106</strain>
    </source>
</reference>
<comment type="caution">
    <text evidence="1">The sequence shown here is derived from an EMBL/GenBank/DDBJ whole genome shotgun (WGS) entry which is preliminary data.</text>
</comment>
<evidence type="ECO:0000313" key="1">
    <source>
        <dbReference type="EMBL" id="CAG8467421.1"/>
    </source>
</evidence>
<dbReference type="Proteomes" id="UP000789831">
    <property type="component" value="Unassembled WGS sequence"/>
</dbReference>